<evidence type="ECO:0000313" key="3">
    <source>
        <dbReference type="EMBL" id="MCD7462266.1"/>
    </source>
</evidence>
<dbReference type="InterPro" id="IPR002885">
    <property type="entry name" value="PPR_rpt"/>
</dbReference>
<keyword evidence="1" id="KW-0677">Repeat</keyword>
<dbReference type="NCBIfam" id="TIGR00756">
    <property type="entry name" value="PPR"/>
    <property type="match status" value="1"/>
</dbReference>
<evidence type="ECO:0000256" key="1">
    <source>
        <dbReference type="ARBA" id="ARBA00022737"/>
    </source>
</evidence>
<accession>A0ABS8STB6</accession>
<sequence length="145" mass="16079">MLEPVQCLLITLPVSDFHNFGTRGSDEAENQSVKNRCSEGAVKFFEKMMVHKDVKHGLLKPNEASFVSILSSCTFLDVGMALYLGMKALKAFDAIVSNQVCTWNGLISSVALNGREKHAVTMYEKMRGKGLQPKEITFKSLLTSF</sequence>
<protein>
    <recommendedName>
        <fullName evidence="5">Pentatricopeptide repeat-containing protein</fullName>
    </recommendedName>
</protein>
<dbReference type="EMBL" id="JACEIK010000791">
    <property type="protein sequence ID" value="MCD7462266.1"/>
    <property type="molecule type" value="Genomic_DNA"/>
</dbReference>
<organism evidence="3 4">
    <name type="scientific">Datura stramonium</name>
    <name type="common">Jimsonweed</name>
    <name type="synonym">Common thornapple</name>
    <dbReference type="NCBI Taxonomy" id="4076"/>
    <lineage>
        <taxon>Eukaryota</taxon>
        <taxon>Viridiplantae</taxon>
        <taxon>Streptophyta</taxon>
        <taxon>Embryophyta</taxon>
        <taxon>Tracheophyta</taxon>
        <taxon>Spermatophyta</taxon>
        <taxon>Magnoliopsida</taxon>
        <taxon>eudicotyledons</taxon>
        <taxon>Gunneridae</taxon>
        <taxon>Pentapetalae</taxon>
        <taxon>asterids</taxon>
        <taxon>lamiids</taxon>
        <taxon>Solanales</taxon>
        <taxon>Solanaceae</taxon>
        <taxon>Solanoideae</taxon>
        <taxon>Datureae</taxon>
        <taxon>Datura</taxon>
    </lineage>
</organism>
<keyword evidence="4" id="KW-1185">Reference proteome</keyword>
<dbReference type="PROSITE" id="PS51375">
    <property type="entry name" value="PPR"/>
    <property type="match status" value="1"/>
</dbReference>
<name>A0ABS8STB6_DATST</name>
<gene>
    <name evidence="3" type="ORF">HAX54_048155</name>
</gene>
<dbReference type="PANTHER" id="PTHR47926">
    <property type="entry name" value="PENTATRICOPEPTIDE REPEAT-CONTAINING PROTEIN"/>
    <property type="match status" value="1"/>
</dbReference>
<dbReference type="Pfam" id="PF13812">
    <property type="entry name" value="PPR_3"/>
    <property type="match status" value="1"/>
</dbReference>
<dbReference type="PANTHER" id="PTHR47926:SF348">
    <property type="entry name" value="PENTATRICOPEPTIDE REPEAT-CONTAINING PROTEIN"/>
    <property type="match status" value="1"/>
</dbReference>
<dbReference type="InterPro" id="IPR011990">
    <property type="entry name" value="TPR-like_helical_dom_sf"/>
</dbReference>
<proteinExistence type="predicted"/>
<evidence type="ECO:0008006" key="5">
    <source>
        <dbReference type="Google" id="ProtNLM"/>
    </source>
</evidence>
<dbReference type="Proteomes" id="UP000823775">
    <property type="component" value="Unassembled WGS sequence"/>
</dbReference>
<dbReference type="InterPro" id="IPR046960">
    <property type="entry name" value="PPR_At4g14850-like_plant"/>
</dbReference>
<feature type="repeat" description="PPR" evidence="2">
    <location>
        <begin position="99"/>
        <end position="133"/>
    </location>
</feature>
<evidence type="ECO:0000256" key="2">
    <source>
        <dbReference type="PROSITE-ProRule" id="PRU00708"/>
    </source>
</evidence>
<comment type="caution">
    <text evidence="3">The sequence shown here is derived from an EMBL/GenBank/DDBJ whole genome shotgun (WGS) entry which is preliminary data.</text>
</comment>
<evidence type="ECO:0000313" key="4">
    <source>
        <dbReference type="Proteomes" id="UP000823775"/>
    </source>
</evidence>
<dbReference type="Gene3D" id="1.25.40.10">
    <property type="entry name" value="Tetratricopeptide repeat domain"/>
    <property type="match status" value="1"/>
</dbReference>
<reference evidence="3 4" key="1">
    <citation type="journal article" date="2021" name="BMC Genomics">
        <title>Datura genome reveals duplications of psychoactive alkaloid biosynthetic genes and high mutation rate following tissue culture.</title>
        <authorList>
            <person name="Rajewski A."/>
            <person name="Carter-House D."/>
            <person name="Stajich J."/>
            <person name="Litt A."/>
        </authorList>
    </citation>
    <scope>NUCLEOTIDE SEQUENCE [LARGE SCALE GENOMIC DNA]</scope>
    <source>
        <strain evidence="3">AR-01</strain>
    </source>
</reference>